<dbReference type="Proteomes" id="UP000603453">
    <property type="component" value="Unassembled WGS sequence"/>
</dbReference>
<dbReference type="Pfam" id="PF08757">
    <property type="entry name" value="CotH"/>
    <property type="match status" value="1"/>
</dbReference>
<feature type="non-terminal residue" evidence="1">
    <location>
        <position position="1"/>
    </location>
</feature>
<accession>A0A8H7RLV8</accession>
<organism evidence="1 2">
    <name type="scientific">Mucor saturninus</name>
    <dbReference type="NCBI Taxonomy" id="64648"/>
    <lineage>
        <taxon>Eukaryota</taxon>
        <taxon>Fungi</taxon>
        <taxon>Fungi incertae sedis</taxon>
        <taxon>Mucoromycota</taxon>
        <taxon>Mucoromycotina</taxon>
        <taxon>Mucoromycetes</taxon>
        <taxon>Mucorales</taxon>
        <taxon>Mucorineae</taxon>
        <taxon>Mucoraceae</taxon>
        <taxon>Mucor</taxon>
    </lineage>
</organism>
<dbReference type="OrthoDB" id="10267127at2759"/>
<reference evidence="1" key="1">
    <citation type="submission" date="2020-12" db="EMBL/GenBank/DDBJ databases">
        <title>Metabolic potential, ecology and presence of endohyphal bacteria is reflected in genomic diversity of Mucoromycotina.</title>
        <authorList>
            <person name="Muszewska A."/>
            <person name="Okrasinska A."/>
            <person name="Steczkiewicz K."/>
            <person name="Drgas O."/>
            <person name="Orlowska M."/>
            <person name="Perlinska-Lenart U."/>
            <person name="Aleksandrzak-Piekarczyk T."/>
            <person name="Szatraj K."/>
            <person name="Zielenkiewicz U."/>
            <person name="Pilsyk S."/>
            <person name="Malc E."/>
            <person name="Mieczkowski P."/>
            <person name="Kruszewska J.S."/>
            <person name="Biernat P."/>
            <person name="Pawlowska J."/>
        </authorList>
    </citation>
    <scope>NUCLEOTIDE SEQUENCE</scope>
    <source>
        <strain evidence="1">WA0000017839</strain>
    </source>
</reference>
<evidence type="ECO:0000313" key="2">
    <source>
        <dbReference type="Proteomes" id="UP000603453"/>
    </source>
</evidence>
<keyword evidence="2" id="KW-1185">Reference proteome</keyword>
<sequence length="537" mass="61023">VHDMKNADMGVIIDEIPTPFMLGVSEETPYIFTGVAPSALKGYRYTKINSSKIYDTETFSRFPIKENTLNEFYGRSTNIHNIPAYPQLFEPLASIHRINTDIHQDGQIPTFFLYGNPAGVREMHSNVFLKTKIELNLTYIGLNYVQSITRINIKLAGRSTKMTPKGSYKINLGKGNELFGFQKIKLRSLVTDPSYLREKLSNDLIKSFGLAGSGYSYARVFIDDKPYGLFGVQEDLENPWIVNEFNDGSQDYTQGTLYAGNHNASLSPITDIESLDIKEGDVFHQPQYQIKEVSSRNGEKSPSDFQQLISLTEFLAMTPITKSISAWNQKIDIDSVLRSLALEVIVGNNDGYIASQTNYFLFSNLKQSGQFIFIPSDMDFTFGSGFKRYCNDTIQGKYENFPYFDVTLPLLRILEVPDFKLTFGELIKKAVSNVNIIYSRIDALAEMIKEDVIWDQSITRDYIILPNINTINSNLTFIVENEHMNPVVFFDYLGRVLHNNISFEEAINGTIKRPSIMGLKQWITASTDAYLKDQLLR</sequence>
<dbReference type="EMBL" id="JAEPRD010000002">
    <property type="protein sequence ID" value="KAG2213884.1"/>
    <property type="molecule type" value="Genomic_DNA"/>
</dbReference>
<evidence type="ECO:0000313" key="1">
    <source>
        <dbReference type="EMBL" id="KAG2213884.1"/>
    </source>
</evidence>
<gene>
    <name evidence="1" type="ORF">INT47_001153</name>
</gene>
<evidence type="ECO:0008006" key="3">
    <source>
        <dbReference type="Google" id="ProtNLM"/>
    </source>
</evidence>
<proteinExistence type="predicted"/>
<dbReference type="PANTHER" id="PTHR40050">
    <property type="entry name" value="INNER SPORE COAT PROTEIN H"/>
    <property type="match status" value="1"/>
</dbReference>
<protein>
    <recommendedName>
        <fullName evidence="3">Coth-domain-containing protein</fullName>
    </recommendedName>
</protein>
<dbReference type="InterPro" id="IPR014867">
    <property type="entry name" value="Spore_coat_CotH_CotH2/3/7"/>
</dbReference>
<comment type="caution">
    <text evidence="1">The sequence shown here is derived from an EMBL/GenBank/DDBJ whole genome shotgun (WGS) entry which is preliminary data.</text>
</comment>
<dbReference type="AlphaFoldDB" id="A0A8H7RLV8"/>
<name>A0A8H7RLV8_9FUNG</name>
<dbReference type="PANTHER" id="PTHR40050:SF1">
    <property type="entry name" value="INNER SPORE COAT PROTEIN H"/>
    <property type="match status" value="1"/>
</dbReference>